<evidence type="ECO:0000313" key="8">
    <source>
        <dbReference type="EMBL" id="EGY23831.1"/>
    </source>
</evidence>
<dbReference type="GO" id="GO:0004674">
    <property type="term" value="F:protein serine/threonine kinase activity"/>
    <property type="evidence" value="ECO:0007669"/>
    <property type="project" value="UniProtKB-KW"/>
</dbReference>
<evidence type="ECO:0000256" key="3">
    <source>
        <dbReference type="ARBA" id="ARBA00022840"/>
    </source>
</evidence>
<dbReference type="EMBL" id="DS572703">
    <property type="protein sequence ID" value="EGY23831.1"/>
    <property type="molecule type" value="Genomic_DNA"/>
</dbReference>
<keyword evidence="3 4" id="KW-0067">ATP-binding</keyword>
<dbReference type="PROSITE" id="PS00108">
    <property type="entry name" value="PROTEIN_KINASE_ST"/>
    <property type="match status" value="1"/>
</dbReference>
<feature type="domain" description="Protein kinase" evidence="7">
    <location>
        <begin position="1"/>
        <end position="292"/>
    </location>
</feature>
<dbReference type="AlphaFoldDB" id="G2X537"/>
<dbReference type="SMART" id="SM00220">
    <property type="entry name" value="S_TKc"/>
    <property type="match status" value="1"/>
</dbReference>
<dbReference type="GO" id="GO:0005524">
    <property type="term" value="F:ATP binding"/>
    <property type="evidence" value="ECO:0007669"/>
    <property type="project" value="UniProtKB-UniRule"/>
</dbReference>
<keyword evidence="9" id="KW-1185">Reference proteome</keyword>
<dbReference type="InterPro" id="IPR050235">
    <property type="entry name" value="CK1_Ser-Thr_kinase"/>
</dbReference>
<feature type="region of interest" description="Disordered" evidence="6">
    <location>
        <begin position="1"/>
        <end position="22"/>
    </location>
</feature>
<name>G2X537_VERDV</name>
<dbReference type="KEGG" id="vda:VDAG_05269"/>
<feature type="compositionally biased region" description="Basic and acidic residues" evidence="6">
    <location>
        <begin position="411"/>
        <end position="427"/>
    </location>
</feature>
<sequence>MSLHRPTKKASSRALGPRGHLKNQNNSVLYKVGKKLGEGTFGIVYAAIDLSNHRLVAIKFISIAEALHGQGLIHRDIKPENFLIHGPGSKYPNKISLIDPAMAENYRCSKTERHIPPCEGMDLVGTARYMSINAHLRKQQSRRDDLESIFYVLFYLMRGGLPWQGLKAPTKEDRLDKILEIKQQRSADSLCGTQSTMFVKCLEYVRELGFEQDPDYDYLKCCLTKALEMNGEAEDDSCPKSGRIHYNAKAQATLNEISQFVGHSIRQLRRHQREVKRDLSVGKLGVTSHNNLNIGCDRLESALKSYDKLLRALEYVAVLSEKASWEFLRKASSDDVVGLKTELNGVESLVEDCLKLVEQTDNATISISRTSFATSQDSELPLEVDEIYAHPGDETHQQTSTTFESRGGKGSRNEESQRPDTTQDKSHAQKRGHTTLSPGPRPHKRPSYESLSSRADDRWPHGDGG</sequence>
<evidence type="ECO:0000256" key="6">
    <source>
        <dbReference type="SAM" id="MobiDB-lite"/>
    </source>
</evidence>
<dbReference type="PROSITE" id="PS00107">
    <property type="entry name" value="PROTEIN_KINASE_ATP"/>
    <property type="match status" value="1"/>
</dbReference>
<organism evidence="8 9">
    <name type="scientific">Verticillium dahliae (strain VdLs.17 / ATCC MYA-4575 / FGSC 10137)</name>
    <name type="common">Verticillium wilt</name>
    <dbReference type="NCBI Taxonomy" id="498257"/>
    <lineage>
        <taxon>Eukaryota</taxon>
        <taxon>Fungi</taxon>
        <taxon>Dikarya</taxon>
        <taxon>Ascomycota</taxon>
        <taxon>Pezizomycotina</taxon>
        <taxon>Sordariomycetes</taxon>
        <taxon>Hypocreomycetidae</taxon>
        <taxon>Glomerellales</taxon>
        <taxon>Plectosphaerellaceae</taxon>
        <taxon>Verticillium</taxon>
    </lineage>
</organism>
<comment type="similarity">
    <text evidence="5">Belongs to the protein kinase superfamily.</text>
</comment>
<keyword evidence="5" id="KW-0723">Serine/threonine-protein kinase</keyword>
<dbReference type="InParanoid" id="G2X537"/>
<feature type="compositionally biased region" description="Basic and acidic residues" evidence="6">
    <location>
        <begin position="454"/>
        <end position="465"/>
    </location>
</feature>
<keyword evidence="8" id="KW-0418">Kinase</keyword>
<dbReference type="HOGENOM" id="CLU_047046_0_0_1"/>
<dbReference type="eggNOG" id="KOG1165">
    <property type="taxonomic scope" value="Eukaryota"/>
</dbReference>
<feature type="binding site" evidence="4">
    <location>
        <position position="59"/>
    </location>
    <ligand>
        <name>ATP</name>
        <dbReference type="ChEBI" id="CHEBI:30616"/>
    </ligand>
</feature>
<gene>
    <name evidence="8" type="ORF">VDAG_05269</name>
</gene>
<dbReference type="RefSeq" id="XP_009653300.1">
    <property type="nucleotide sequence ID" value="XM_009655005.1"/>
</dbReference>
<dbReference type="STRING" id="498257.G2X537"/>
<accession>G2X537</accession>
<dbReference type="PROSITE" id="PS50011">
    <property type="entry name" value="PROTEIN_KINASE_DOM"/>
    <property type="match status" value="1"/>
</dbReference>
<dbReference type="Pfam" id="PF17667">
    <property type="entry name" value="Pkinase_fungal"/>
    <property type="match status" value="1"/>
</dbReference>
<dbReference type="GeneID" id="20706732"/>
<dbReference type="InterPro" id="IPR040976">
    <property type="entry name" value="Pkinase_fungal"/>
</dbReference>
<evidence type="ECO:0000256" key="4">
    <source>
        <dbReference type="PROSITE-ProRule" id="PRU10141"/>
    </source>
</evidence>
<proteinExistence type="inferred from homology"/>
<dbReference type="PANTHER" id="PTHR11909">
    <property type="entry name" value="CASEIN KINASE-RELATED"/>
    <property type="match status" value="1"/>
</dbReference>
<dbReference type="Gene3D" id="1.10.510.10">
    <property type="entry name" value="Transferase(Phosphotransferase) domain 1"/>
    <property type="match status" value="1"/>
</dbReference>
<evidence type="ECO:0000313" key="9">
    <source>
        <dbReference type="Proteomes" id="UP000001611"/>
    </source>
</evidence>
<dbReference type="EC" id="2.7.11.1" evidence="1"/>
<dbReference type="InterPro" id="IPR000719">
    <property type="entry name" value="Prot_kinase_dom"/>
</dbReference>
<dbReference type="OMA" id="EDDRYDW"/>
<dbReference type="Proteomes" id="UP000001611">
    <property type="component" value="Chromosome 4"/>
</dbReference>
<dbReference type="InterPro" id="IPR017441">
    <property type="entry name" value="Protein_kinase_ATP_BS"/>
</dbReference>
<evidence type="ECO:0000256" key="2">
    <source>
        <dbReference type="ARBA" id="ARBA00022741"/>
    </source>
</evidence>
<feature type="region of interest" description="Disordered" evidence="6">
    <location>
        <begin position="391"/>
        <end position="465"/>
    </location>
</feature>
<protein>
    <recommendedName>
        <fullName evidence="1">non-specific serine/threonine protein kinase</fullName>
        <ecNumber evidence="1">2.7.11.1</ecNumber>
    </recommendedName>
</protein>
<evidence type="ECO:0000256" key="1">
    <source>
        <dbReference type="ARBA" id="ARBA00012513"/>
    </source>
</evidence>
<dbReference type="SUPFAM" id="SSF56112">
    <property type="entry name" value="Protein kinase-like (PK-like)"/>
    <property type="match status" value="1"/>
</dbReference>
<dbReference type="InterPro" id="IPR011009">
    <property type="entry name" value="Kinase-like_dom_sf"/>
</dbReference>
<keyword evidence="2 4" id="KW-0547">Nucleotide-binding</keyword>
<evidence type="ECO:0000256" key="5">
    <source>
        <dbReference type="RuleBase" id="RU000304"/>
    </source>
</evidence>
<dbReference type="OrthoDB" id="10273966at2759"/>
<feature type="compositionally biased region" description="Basic residues" evidence="6">
    <location>
        <begin position="1"/>
        <end position="11"/>
    </location>
</feature>
<evidence type="ECO:0000259" key="7">
    <source>
        <dbReference type="PROSITE" id="PS50011"/>
    </source>
</evidence>
<dbReference type="InterPro" id="IPR008271">
    <property type="entry name" value="Ser/Thr_kinase_AS"/>
</dbReference>
<reference evidence="8 9" key="1">
    <citation type="submission" date="2008-03" db="EMBL/GenBank/DDBJ databases">
        <title>The Genome Sequence of Verticillium dahliae VdLs.17.</title>
        <authorList>
            <consortium name="The Broad Institute Genome Sequencing Platform"/>
            <person name="Ma L.-J.J."/>
            <person name="Klosterman S.J."/>
            <person name="Subbarao K."/>
            <person name="Dobinson K."/>
            <person name="Veronese P."/>
            <person name="Kang S."/>
            <person name="Gold S.E."/>
            <person name="Young S."/>
            <person name="Jaffe D."/>
            <person name="Gnerre S."/>
            <person name="Berlin A."/>
            <person name="Heiman D."/>
            <person name="Hepburn T."/>
            <person name="Sykes S."/>
            <person name="Alvarado L."/>
            <person name="Kodira C.D."/>
            <person name="Lander E."/>
            <person name="Galagan J."/>
            <person name="Nusbaum C."/>
            <person name="Birren B."/>
        </authorList>
    </citation>
    <scope>NUCLEOTIDE SEQUENCE [LARGE SCALE GENOMIC DNA]</scope>
    <source>
        <strain evidence="9">VdLs.17 / ATCC MYA-4575 / FGSC 10137</strain>
    </source>
</reference>
<keyword evidence="8" id="KW-0808">Transferase</keyword>